<dbReference type="InterPro" id="IPR006501">
    <property type="entry name" value="Pectinesterase_inhib_dom"/>
</dbReference>
<keyword evidence="5 10" id="KW-0378">Hydrolase</keyword>
<dbReference type="GO" id="GO:0045490">
    <property type="term" value="P:pectin catabolic process"/>
    <property type="evidence" value="ECO:0007669"/>
    <property type="project" value="UniProtKB-UniRule"/>
</dbReference>
<dbReference type="EC" id="3.1.1.11" evidence="4 10"/>
<dbReference type="NCBIfam" id="TIGR01614">
    <property type="entry name" value="PME_inhib"/>
    <property type="match status" value="1"/>
</dbReference>
<evidence type="ECO:0000256" key="5">
    <source>
        <dbReference type="ARBA" id="ARBA00022801"/>
    </source>
</evidence>
<dbReference type="Gene3D" id="1.20.140.40">
    <property type="entry name" value="Invertase/pectin methylesterase inhibitor family protein"/>
    <property type="match status" value="1"/>
</dbReference>
<dbReference type="SUPFAM" id="SSF51126">
    <property type="entry name" value="Pectin lyase-like"/>
    <property type="match status" value="1"/>
</dbReference>
<dbReference type="FunFam" id="1.20.140.40:FF:000010">
    <property type="entry name" value="Pectinesterase"/>
    <property type="match status" value="1"/>
</dbReference>
<keyword evidence="11" id="KW-0812">Transmembrane</keyword>
<comment type="caution">
    <text evidence="13">The sequence shown here is derived from an EMBL/GenBank/DDBJ whole genome shotgun (WGS) entry which is preliminary data.</text>
</comment>
<feature type="active site" evidence="9">
    <location>
        <position position="421"/>
    </location>
</feature>
<dbReference type="Proteomes" id="UP000824469">
    <property type="component" value="Unassembled WGS sequence"/>
</dbReference>
<dbReference type="GO" id="GO:0042545">
    <property type="term" value="P:cell wall modification"/>
    <property type="evidence" value="ECO:0007669"/>
    <property type="project" value="UniProtKB-UniRule"/>
</dbReference>
<name>A0AA38FNB7_TAXCH</name>
<evidence type="ECO:0000256" key="11">
    <source>
        <dbReference type="SAM" id="Phobius"/>
    </source>
</evidence>
<evidence type="ECO:0000256" key="2">
    <source>
        <dbReference type="ARBA" id="ARBA00006027"/>
    </source>
</evidence>
<evidence type="ECO:0000256" key="4">
    <source>
        <dbReference type="ARBA" id="ARBA00013229"/>
    </source>
</evidence>
<comment type="similarity">
    <text evidence="3">In the C-terminal section; belongs to the pectinesterase family.</text>
</comment>
<keyword evidence="11" id="KW-0472">Membrane</keyword>
<reference evidence="13 14" key="1">
    <citation type="journal article" date="2021" name="Nat. Plants">
        <title>The Taxus genome provides insights into paclitaxel biosynthesis.</title>
        <authorList>
            <person name="Xiong X."/>
            <person name="Gou J."/>
            <person name="Liao Q."/>
            <person name="Li Y."/>
            <person name="Zhou Q."/>
            <person name="Bi G."/>
            <person name="Li C."/>
            <person name="Du R."/>
            <person name="Wang X."/>
            <person name="Sun T."/>
            <person name="Guo L."/>
            <person name="Liang H."/>
            <person name="Lu P."/>
            <person name="Wu Y."/>
            <person name="Zhang Z."/>
            <person name="Ro D.K."/>
            <person name="Shang Y."/>
            <person name="Huang S."/>
            <person name="Yan J."/>
        </authorList>
    </citation>
    <scope>NUCLEOTIDE SEQUENCE [LARGE SCALE GENOMIC DNA]</scope>
    <source>
        <strain evidence="13">Ta-2019</strain>
    </source>
</reference>
<evidence type="ECO:0000256" key="10">
    <source>
        <dbReference type="RuleBase" id="RU000589"/>
    </source>
</evidence>
<accession>A0AA38FNB7</accession>
<feature type="domain" description="Pectinesterase inhibitor" evidence="12">
    <location>
        <begin position="63"/>
        <end position="217"/>
    </location>
</feature>
<dbReference type="Pfam" id="PF01095">
    <property type="entry name" value="Pectinesterase"/>
    <property type="match status" value="1"/>
</dbReference>
<dbReference type="EMBL" id="JAHRHJ020000008">
    <property type="protein sequence ID" value="KAH9306478.1"/>
    <property type="molecule type" value="Genomic_DNA"/>
</dbReference>
<dbReference type="PANTHER" id="PTHR31707">
    <property type="entry name" value="PECTINESTERASE"/>
    <property type="match status" value="1"/>
</dbReference>
<keyword evidence="7" id="KW-1015">Disulfide bond</keyword>
<dbReference type="InterPro" id="IPR011050">
    <property type="entry name" value="Pectin_lyase_fold/virulence"/>
</dbReference>
<gene>
    <name evidence="13" type="ORF">KI387_010882</name>
</gene>
<protein>
    <recommendedName>
        <fullName evidence="4 10">Pectinesterase</fullName>
        <ecNumber evidence="4 10">3.1.1.11</ecNumber>
    </recommendedName>
</protein>
<evidence type="ECO:0000256" key="3">
    <source>
        <dbReference type="ARBA" id="ARBA00007786"/>
    </source>
</evidence>
<dbReference type="Pfam" id="PF04043">
    <property type="entry name" value="PMEI"/>
    <property type="match status" value="1"/>
</dbReference>
<evidence type="ECO:0000256" key="1">
    <source>
        <dbReference type="ARBA" id="ARBA00005184"/>
    </source>
</evidence>
<evidence type="ECO:0000256" key="6">
    <source>
        <dbReference type="ARBA" id="ARBA00023085"/>
    </source>
</evidence>
<evidence type="ECO:0000256" key="9">
    <source>
        <dbReference type="PROSITE-ProRule" id="PRU10040"/>
    </source>
</evidence>
<evidence type="ECO:0000256" key="7">
    <source>
        <dbReference type="ARBA" id="ARBA00023157"/>
    </source>
</evidence>
<dbReference type="InterPro" id="IPR035513">
    <property type="entry name" value="Invertase/methylesterase_inhib"/>
</dbReference>
<dbReference type="PROSITE" id="PS00503">
    <property type="entry name" value="PECTINESTERASE_2"/>
    <property type="match status" value="1"/>
</dbReference>
<evidence type="ECO:0000313" key="14">
    <source>
        <dbReference type="Proteomes" id="UP000824469"/>
    </source>
</evidence>
<keyword evidence="14" id="KW-1185">Reference proteome</keyword>
<dbReference type="Gene3D" id="2.160.20.10">
    <property type="entry name" value="Single-stranded right-handed beta-helix, Pectin lyase-like"/>
    <property type="match status" value="1"/>
</dbReference>
<dbReference type="GO" id="GO:0030599">
    <property type="term" value="F:pectinesterase activity"/>
    <property type="evidence" value="ECO:0007669"/>
    <property type="project" value="UniProtKB-UniRule"/>
</dbReference>
<dbReference type="AlphaFoldDB" id="A0AA38FNB7"/>
<comment type="pathway">
    <text evidence="1 10">Glycan metabolism; pectin degradation; 2-dehydro-3-deoxy-D-gluconate from pectin: step 1/5.</text>
</comment>
<keyword evidence="11" id="KW-1133">Transmembrane helix</keyword>
<dbReference type="InterPro" id="IPR012334">
    <property type="entry name" value="Pectin_lyas_fold"/>
</dbReference>
<evidence type="ECO:0000259" key="12">
    <source>
        <dbReference type="SMART" id="SM00856"/>
    </source>
</evidence>
<keyword evidence="8" id="KW-0325">Glycoprotein</keyword>
<comment type="catalytic activity">
    <reaction evidence="10">
        <text>[(1-&gt;4)-alpha-D-galacturonosyl methyl ester](n) + n H2O = [(1-&gt;4)-alpha-D-galacturonosyl](n) + n methanol + n H(+)</text>
        <dbReference type="Rhea" id="RHEA:22380"/>
        <dbReference type="Rhea" id="RHEA-COMP:14570"/>
        <dbReference type="Rhea" id="RHEA-COMP:14573"/>
        <dbReference type="ChEBI" id="CHEBI:15377"/>
        <dbReference type="ChEBI" id="CHEBI:15378"/>
        <dbReference type="ChEBI" id="CHEBI:17790"/>
        <dbReference type="ChEBI" id="CHEBI:140522"/>
        <dbReference type="ChEBI" id="CHEBI:140523"/>
        <dbReference type="EC" id="3.1.1.11"/>
    </reaction>
</comment>
<comment type="similarity">
    <text evidence="2">In the N-terminal section; belongs to the PMEI family.</text>
</comment>
<evidence type="ECO:0000313" key="13">
    <source>
        <dbReference type="EMBL" id="KAH9306478.1"/>
    </source>
</evidence>
<dbReference type="InterPro" id="IPR033131">
    <property type="entry name" value="Pectinesterase_Asp_AS"/>
</dbReference>
<keyword evidence="6 10" id="KW-0063">Aspartyl esterase</keyword>
<dbReference type="OMA" id="NAVEHAC"/>
<proteinExistence type="inferred from homology"/>
<dbReference type="CDD" id="cd15798">
    <property type="entry name" value="PMEI-like_3"/>
    <property type="match status" value="1"/>
</dbReference>
<dbReference type="SUPFAM" id="SSF101148">
    <property type="entry name" value="Plant invertase/pectin methylesterase inhibitor"/>
    <property type="match status" value="1"/>
</dbReference>
<dbReference type="InterPro" id="IPR000070">
    <property type="entry name" value="Pectinesterase_cat"/>
</dbReference>
<dbReference type="GO" id="GO:0004857">
    <property type="term" value="F:enzyme inhibitor activity"/>
    <property type="evidence" value="ECO:0007669"/>
    <property type="project" value="InterPro"/>
</dbReference>
<dbReference type="SMART" id="SM00856">
    <property type="entry name" value="PMEI"/>
    <property type="match status" value="1"/>
</dbReference>
<organism evidence="13 14">
    <name type="scientific">Taxus chinensis</name>
    <name type="common">Chinese yew</name>
    <name type="synonym">Taxus wallichiana var. chinensis</name>
    <dbReference type="NCBI Taxonomy" id="29808"/>
    <lineage>
        <taxon>Eukaryota</taxon>
        <taxon>Viridiplantae</taxon>
        <taxon>Streptophyta</taxon>
        <taxon>Embryophyta</taxon>
        <taxon>Tracheophyta</taxon>
        <taxon>Spermatophyta</taxon>
        <taxon>Pinopsida</taxon>
        <taxon>Pinidae</taxon>
        <taxon>Conifers II</taxon>
        <taxon>Cupressales</taxon>
        <taxon>Taxaceae</taxon>
        <taxon>Taxus</taxon>
    </lineage>
</organism>
<dbReference type="FunFam" id="2.160.20.10:FF:000001">
    <property type="entry name" value="Pectinesterase"/>
    <property type="match status" value="1"/>
</dbReference>
<feature type="transmembrane region" description="Helical" evidence="11">
    <location>
        <begin position="28"/>
        <end position="47"/>
    </location>
</feature>
<sequence length="586" mass="64629">MSSVTVSYDKADGVSEQYLTRRKSRKRIAVAALASALIVGAVIYLAVGLNRHEGRDGLKRWQTASNAVKYACSSTLHPELCISSISSFEGLSSKAGPMEILNTAVKIGIDAVERVKAHALNLSRPGLDSRQRGALQDCMEMFDDTLDELTATLSDLHNATFLSMPQRAADLETLLSGAITNQYTCLDGFHLCKGHLKQDMEEGLNKVSHLVSNALAMVGNISDEANRALGIAAESLHDRRRRLLSDEEGVASWMSAGDRKLLQAPARNIVVNVIVAKDGSGRHKTIAAAVAAAPEKSKTRYVIHIKRGVYEENVEIHKNKHNLMFIGDGKGLTVVTGSRNVKDGSTTFHSATVAVTGKAFIARDMTFQNTAGPGKHQAVALRVGSDLSAFYRCSFKGYQDTLYVHSLRQFYRECDVHGTVDFIFGNAAAVLQNCNLMARRPLPNQRIMYTAQGRKDPNQNTGISIQNCRVTADSDLAAVKSSFEVYLGRPWKEYARTVIMQSHLDDLIHPAGWYEWEGNFALDTLYYGEYNNRGLGANTTRRVKWRGHRVIKSWREASQFTVDQFIQGDSWLPSTGVQYDSGFTSL</sequence>
<evidence type="ECO:0000256" key="8">
    <source>
        <dbReference type="ARBA" id="ARBA00023180"/>
    </source>
</evidence>